<name>A0A0V8LX19_9CHLR</name>
<dbReference type="PRINTS" id="PR00778">
    <property type="entry name" value="HTHARSR"/>
</dbReference>
<organism evidence="5 6">
    <name type="scientific">Dehalococcoides mccartyi</name>
    <dbReference type="NCBI Taxonomy" id="61435"/>
    <lineage>
        <taxon>Bacteria</taxon>
        <taxon>Bacillati</taxon>
        <taxon>Chloroflexota</taxon>
        <taxon>Dehalococcoidia</taxon>
        <taxon>Dehalococcoidales</taxon>
        <taxon>Dehalococcoidaceae</taxon>
        <taxon>Dehalococcoides</taxon>
    </lineage>
</organism>
<dbReference type="Proteomes" id="UP000053577">
    <property type="component" value="Unassembled WGS sequence"/>
</dbReference>
<dbReference type="AlphaFoldDB" id="A0A0V8LX19"/>
<dbReference type="PATRIC" id="fig|61435.5.peg.1617"/>
<dbReference type="InterPro" id="IPR011991">
    <property type="entry name" value="ArsR-like_HTH"/>
</dbReference>
<dbReference type="PANTHER" id="PTHR43132">
    <property type="entry name" value="ARSENICAL RESISTANCE OPERON REPRESSOR ARSR-RELATED"/>
    <property type="match status" value="1"/>
</dbReference>
<evidence type="ECO:0000313" key="5">
    <source>
        <dbReference type="EMBL" id="KSV16062.1"/>
    </source>
</evidence>
<accession>A0A0V8LX19</accession>
<dbReference type="Gene3D" id="1.10.10.10">
    <property type="entry name" value="Winged helix-like DNA-binding domain superfamily/Winged helix DNA-binding domain"/>
    <property type="match status" value="1"/>
</dbReference>
<dbReference type="PANTHER" id="PTHR43132:SF2">
    <property type="entry name" value="ARSENICAL RESISTANCE OPERON REPRESSOR ARSR-RELATED"/>
    <property type="match status" value="1"/>
</dbReference>
<dbReference type="EMBL" id="JGYD01000029">
    <property type="protein sequence ID" value="KSV16062.1"/>
    <property type="molecule type" value="Genomic_DNA"/>
</dbReference>
<evidence type="ECO:0000256" key="1">
    <source>
        <dbReference type="ARBA" id="ARBA00023015"/>
    </source>
</evidence>
<evidence type="ECO:0000313" key="6">
    <source>
        <dbReference type="Proteomes" id="UP000053577"/>
    </source>
</evidence>
<dbReference type="GO" id="GO:0003700">
    <property type="term" value="F:DNA-binding transcription factor activity"/>
    <property type="evidence" value="ECO:0007669"/>
    <property type="project" value="InterPro"/>
</dbReference>
<evidence type="ECO:0000256" key="3">
    <source>
        <dbReference type="ARBA" id="ARBA00023163"/>
    </source>
</evidence>
<evidence type="ECO:0000256" key="2">
    <source>
        <dbReference type="ARBA" id="ARBA00023125"/>
    </source>
</evidence>
<dbReference type="OrthoDB" id="9799175at2"/>
<dbReference type="GO" id="GO:0003677">
    <property type="term" value="F:DNA binding"/>
    <property type="evidence" value="ECO:0007669"/>
    <property type="project" value="UniProtKB-KW"/>
</dbReference>
<evidence type="ECO:0000259" key="4">
    <source>
        <dbReference type="PROSITE" id="PS50987"/>
    </source>
</evidence>
<dbReference type="RefSeq" id="WP_058292960.1">
    <property type="nucleotide sequence ID" value="NZ_JGYD01000029.1"/>
</dbReference>
<dbReference type="SMART" id="SM00418">
    <property type="entry name" value="HTH_ARSR"/>
    <property type="match status" value="1"/>
</dbReference>
<keyword evidence="2" id="KW-0238">DNA-binding</keyword>
<proteinExistence type="predicted"/>
<dbReference type="InterPro" id="IPR036388">
    <property type="entry name" value="WH-like_DNA-bd_sf"/>
</dbReference>
<sequence>MEKYASIFKALADEYRLRILSLLFKQECCVCEIQQALGISQTSASRHLQNLHQAGLVKLRRDGLWALYSVNWAEFAPDLKKVMQSVSAMLEQNPQADTDFGQLKSSCRRSNI</sequence>
<dbReference type="InterPro" id="IPR051011">
    <property type="entry name" value="Metal_resp_trans_reg"/>
</dbReference>
<dbReference type="SUPFAM" id="SSF46785">
    <property type="entry name" value="Winged helix' DNA-binding domain"/>
    <property type="match status" value="1"/>
</dbReference>
<protein>
    <submittedName>
        <fullName evidence="5">ArsR family transcriptional regulator</fullName>
    </submittedName>
</protein>
<feature type="domain" description="HTH arsR-type" evidence="4">
    <location>
        <begin position="1"/>
        <end position="97"/>
    </location>
</feature>
<dbReference type="CDD" id="cd00090">
    <property type="entry name" value="HTH_ARSR"/>
    <property type="match status" value="1"/>
</dbReference>
<dbReference type="Pfam" id="PF01022">
    <property type="entry name" value="HTH_5"/>
    <property type="match status" value="1"/>
</dbReference>
<dbReference type="InterPro" id="IPR036390">
    <property type="entry name" value="WH_DNA-bd_sf"/>
</dbReference>
<gene>
    <name evidence="5" type="ORF">DA01_08210</name>
</gene>
<keyword evidence="3" id="KW-0804">Transcription</keyword>
<keyword evidence="1" id="KW-0805">Transcription regulation</keyword>
<dbReference type="InterPro" id="IPR001845">
    <property type="entry name" value="HTH_ArsR_DNA-bd_dom"/>
</dbReference>
<dbReference type="NCBIfam" id="NF033788">
    <property type="entry name" value="HTH_metalloreg"/>
    <property type="match status" value="1"/>
</dbReference>
<dbReference type="PROSITE" id="PS50987">
    <property type="entry name" value="HTH_ARSR_2"/>
    <property type="match status" value="1"/>
</dbReference>
<reference evidence="5 6" key="1">
    <citation type="journal article" date="2015" name="Sci. Rep.">
        <title>A comparative genomics and reductive dehalogenase gene transcription study of two chloroethene-respiring bacteria, Dehalococcoides mccartyi strains MB and 11a.</title>
        <authorList>
            <person name="Low A."/>
            <person name="Shen Z."/>
            <person name="Cheng D."/>
            <person name="Rogers M.J."/>
            <person name="Lee P.K."/>
            <person name="He J."/>
        </authorList>
    </citation>
    <scope>NUCLEOTIDE SEQUENCE [LARGE SCALE GENOMIC DNA]</scope>
    <source>
        <strain evidence="5 6">MB</strain>
    </source>
</reference>
<comment type="caution">
    <text evidence="5">The sequence shown here is derived from an EMBL/GenBank/DDBJ whole genome shotgun (WGS) entry which is preliminary data.</text>
</comment>